<dbReference type="GO" id="GO:0005737">
    <property type="term" value="C:cytoplasm"/>
    <property type="evidence" value="ECO:0007669"/>
    <property type="project" value="InterPro"/>
</dbReference>
<evidence type="ECO:0000256" key="3">
    <source>
        <dbReference type="ARBA" id="ARBA00023242"/>
    </source>
</evidence>
<protein>
    <recommendedName>
        <fullName evidence="4">Mediator of RNA polymerase II transcription subunit 11</fullName>
    </recommendedName>
    <alternativeName>
        <fullName evidence="4">Mediator complex subunit 11</fullName>
    </alternativeName>
</protein>
<gene>
    <name evidence="4" type="primary">MED11</name>
    <name evidence="7" type="ORF">D6D15_01391</name>
</gene>
<dbReference type="GO" id="GO:0030490">
    <property type="term" value="P:maturation of SSU-rRNA"/>
    <property type="evidence" value="ECO:0007669"/>
    <property type="project" value="TreeGrafter"/>
</dbReference>
<feature type="region of interest" description="Disordered" evidence="5">
    <location>
        <begin position="169"/>
        <end position="205"/>
    </location>
</feature>
<dbReference type="InterPro" id="IPR019404">
    <property type="entry name" value="Mediator_Med11"/>
</dbReference>
<dbReference type="GO" id="GO:0016592">
    <property type="term" value="C:mediator complex"/>
    <property type="evidence" value="ECO:0007669"/>
    <property type="project" value="InterPro"/>
</dbReference>
<dbReference type="Proteomes" id="UP000304928">
    <property type="component" value="Unassembled WGS sequence"/>
</dbReference>
<evidence type="ECO:0000313" key="7">
    <source>
        <dbReference type="EMBL" id="THW95419.1"/>
    </source>
</evidence>
<feature type="compositionally biased region" description="Low complexity" evidence="5">
    <location>
        <begin position="448"/>
        <end position="457"/>
    </location>
</feature>
<comment type="subcellular location">
    <subcellularLocation>
        <location evidence="1 4">Nucleus</location>
    </subcellularLocation>
</comment>
<evidence type="ECO:0000259" key="6">
    <source>
        <dbReference type="Pfam" id="PF04194"/>
    </source>
</evidence>
<dbReference type="EMBL" id="QZAR01000012">
    <property type="protein sequence ID" value="THW95419.1"/>
    <property type="molecule type" value="Genomic_DNA"/>
</dbReference>
<dbReference type="AlphaFoldDB" id="A0A4S9BQB1"/>
<keyword evidence="4" id="KW-0805">Transcription regulation</keyword>
<dbReference type="PANTHER" id="PTHR47524:SF1">
    <property type="entry name" value="20S RRNA ACCUMULATION PROTEIN 4"/>
    <property type="match status" value="1"/>
</dbReference>
<proteinExistence type="inferred from homology"/>
<accession>A0A4S9BQB1</accession>
<organism evidence="7 8">
    <name type="scientific">Aureobasidium pullulans</name>
    <name type="common">Black yeast</name>
    <name type="synonym">Pullularia pullulans</name>
    <dbReference type="NCBI Taxonomy" id="5580"/>
    <lineage>
        <taxon>Eukaryota</taxon>
        <taxon>Fungi</taxon>
        <taxon>Dikarya</taxon>
        <taxon>Ascomycota</taxon>
        <taxon>Pezizomycotina</taxon>
        <taxon>Dothideomycetes</taxon>
        <taxon>Dothideomycetidae</taxon>
        <taxon>Dothideales</taxon>
        <taxon>Saccotheciaceae</taxon>
        <taxon>Aureobasidium</taxon>
    </lineage>
</organism>
<comment type="caution">
    <text evidence="7">The sequence shown here is derived from an EMBL/GenBank/DDBJ whole genome shotgun (WGS) entry which is preliminary data.</text>
</comment>
<name>A0A4S9BQB1_AURPU</name>
<dbReference type="InterPro" id="IPR007320">
    <property type="entry name" value="PDCD2_C"/>
</dbReference>
<keyword evidence="4" id="KW-0010">Activator</keyword>
<evidence type="ECO:0000256" key="1">
    <source>
        <dbReference type="ARBA" id="ARBA00004123"/>
    </source>
</evidence>
<keyword evidence="4" id="KW-0804">Transcription</keyword>
<dbReference type="GO" id="GO:0003712">
    <property type="term" value="F:transcription coregulator activity"/>
    <property type="evidence" value="ECO:0007669"/>
    <property type="project" value="InterPro"/>
</dbReference>
<sequence>MKERRAKRRGVEASKGSGHAQTFFPFLPCVSSFEQQQKSVDGLRDHSHSAAQGYAHFNITMSSSQPTLTPAERIRELSAINADVPALLSSAASAVNALTDRPINAASTDSDDMVDVESDNSPAAHKEAFTKNTTAYFTHIQSIMARLRRQAYALEEAGIIAAEAPTLSSTGAAPETAGLARRGPQGQPQRQPAEDGDRVTNGGLGSLDVGLLNSRGNSVGLDKEAELIAEAKQMVAEIFVKRLGKFFSTSTYNTTKMATYDSDSDFEDENFTETNVLLGYATKDVADDTTSQLGGHPTWLDEKTTPPGDLAKCKNCNNLLTLLLQLNGDLPDRFPGHERRLYLWACKRKACRRKDGSVRAFRAIRASAIPAESEKPKQQKKEETPQEAAAPAAPKTNIGESLFGVKPPTSGSSPLNPFATGGASSRPANPFSTAPASSPAAPSPAAPTPAATQPTPSLSETFASKARISSPEPNTTPAIPTGPREPWPQQSSFPPPYPSYYLDADYETLDAEKPEIPQQTRVDMDLDAGEGGSSGQDMDVKDAFESSMDKAFQRFADRMSQNPEQILRYEFAGQPLLYSKTDAVGRLLGAYQDGNNNAKVKTSGKTGMPRCNNCGAERLFELQLTPYAIVELEAEELGLEGMEWGTVILGVCEKDCVMRGQKEGEVGYVEEWVGVQWEELTGKK</sequence>
<dbReference type="Pfam" id="PF04194">
    <property type="entry name" value="PDCD2_C"/>
    <property type="match status" value="1"/>
</dbReference>
<dbReference type="Pfam" id="PF10280">
    <property type="entry name" value="Med11"/>
    <property type="match status" value="1"/>
</dbReference>
<reference evidence="7 8" key="1">
    <citation type="submission" date="2018-10" db="EMBL/GenBank/DDBJ databases">
        <title>Fifty Aureobasidium pullulans genomes reveal a recombining polyextremotolerant generalist.</title>
        <authorList>
            <person name="Gostincar C."/>
            <person name="Turk M."/>
            <person name="Zajc J."/>
            <person name="Gunde-Cimerman N."/>
        </authorList>
    </citation>
    <scope>NUCLEOTIDE SEQUENCE [LARGE SCALE GENOMIC DNA]</scope>
    <source>
        <strain evidence="7 8">EXF-10507</strain>
    </source>
</reference>
<keyword evidence="3 4" id="KW-0539">Nucleus</keyword>
<feature type="compositionally biased region" description="Low complexity" evidence="5">
    <location>
        <begin position="427"/>
        <end position="440"/>
    </location>
</feature>
<feature type="compositionally biased region" description="Low complexity" evidence="5">
    <location>
        <begin position="386"/>
        <end position="395"/>
    </location>
</feature>
<evidence type="ECO:0000256" key="2">
    <source>
        <dbReference type="ARBA" id="ARBA00008186"/>
    </source>
</evidence>
<evidence type="ECO:0000256" key="5">
    <source>
        <dbReference type="SAM" id="MobiDB-lite"/>
    </source>
</evidence>
<comment type="function">
    <text evidence="4">Component of the Mediator complex, a coactivator involved in the regulated transcription of nearly all RNA polymerase II-dependent genes. Mediator functions as a bridge to convey information from gene-specific regulatory proteins to the basal RNA polymerase II transcription machinery. Mediator is recruited to promoters by direct interactions with regulatory proteins and serves as a scaffold for the assembly of a functional pre-initiation complex with RNA polymerase II and the general transcription factors.</text>
</comment>
<feature type="compositionally biased region" description="Low complexity" evidence="5">
    <location>
        <begin position="181"/>
        <end position="191"/>
    </location>
</feature>
<comment type="subunit">
    <text evidence="4">Component of the Mediator complex.</text>
</comment>
<feature type="domain" description="Programmed cell death protein 2 C-terminal" evidence="6">
    <location>
        <begin position="549"/>
        <end position="677"/>
    </location>
</feature>
<dbReference type="Gene3D" id="1.10.287.3490">
    <property type="match status" value="1"/>
</dbReference>
<comment type="similarity">
    <text evidence="2 4">Belongs to the Mediator complex subunit 11 family.</text>
</comment>
<feature type="compositionally biased region" description="Basic and acidic residues" evidence="5">
    <location>
        <begin position="372"/>
        <end position="384"/>
    </location>
</feature>
<feature type="region of interest" description="Disordered" evidence="5">
    <location>
        <begin position="369"/>
        <end position="536"/>
    </location>
</feature>
<dbReference type="PANTHER" id="PTHR47524">
    <property type="entry name" value="20S RRNA ACCUMULATION PROTEIN 4"/>
    <property type="match status" value="1"/>
</dbReference>
<evidence type="ECO:0000313" key="8">
    <source>
        <dbReference type="Proteomes" id="UP000304928"/>
    </source>
</evidence>
<evidence type="ECO:0000256" key="4">
    <source>
        <dbReference type="RuleBase" id="RU364147"/>
    </source>
</evidence>
<dbReference type="GO" id="GO:0006357">
    <property type="term" value="P:regulation of transcription by RNA polymerase II"/>
    <property type="evidence" value="ECO:0007669"/>
    <property type="project" value="InterPro"/>
</dbReference>